<feature type="transmembrane region" description="Helical" evidence="1">
    <location>
        <begin position="12"/>
        <end position="33"/>
    </location>
</feature>
<evidence type="ECO:0000313" key="2">
    <source>
        <dbReference type="EMBL" id="GGE56449.1"/>
    </source>
</evidence>
<gene>
    <name evidence="2" type="ORF">GCM10011517_25200</name>
</gene>
<protein>
    <recommendedName>
        <fullName evidence="4">Lipopolysaccharide export system protein LptC</fullName>
    </recommendedName>
</protein>
<reference evidence="2" key="1">
    <citation type="journal article" date="2014" name="Int. J. Syst. Evol. Microbiol.">
        <title>Complete genome sequence of Corynebacterium casei LMG S-19264T (=DSM 44701T), isolated from a smear-ripened cheese.</title>
        <authorList>
            <consortium name="US DOE Joint Genome Institute (JGI-PGF)"/>
            <person name="Walter F."/>
            <person name="Albersmeier A."/>
            <person name="Kalinowski J."/>
            <person name="Ruckert C."/>
        </authorList>
    </citation>
    <scope>NUCLEOTIDE SEQUENCE</scope>
    <source>
        <strain evidence="2">CGMCC 1.16012</strain>
    </source>
</reference>
<name>A0A917AIY8_9RHOB</name>
<dbReference type="AlphaFoldDB" id="A0A917AIY8"/>
<dbReference type="InterPro" id="IPR010664">
    <property type="entry name" value="LipoPS_assembly_LptC-rel"/>
</dbReference>
<dbReference type="Gene3D" id="2.60.450.10">
    <property type="entry name" value="Lipopolysaccharide (LPS) transport protein A like domain"/>
    <property type="match status" value="1"/>
</dbReference>
<comment type="caution">
    <text evidence="2">The sequence shown here is derived from an EMBL/GenBank/DDBJ whole genome shotgun (WGS) entry which is preliminary data.</text>
</comment>
<evidence type="ECO:0000256" key="1">
    <source>
        <dbReference type="SAM" id="Phobius"/>
    </source>
</evidence>
<keyword evidence="1" id="KW-0472">Membrane</keyword>
<evidence type="ECO:0008006" key="4">
    <source>
        <dbReference type="Google" id="ProtNLM"/>
    </source>
</evidence>
<proteinExistence type="predicted"/>
<evidence type="ECO:0000313" key="3">
    <source>
        <dbReference type="Proteomes" id="UP000606730"/>
    </source>
</evidence>
<dbReference type="Proteomes" id="UP000606730">
    <property type="component" value="Unassembled WGS sequence"/>
</dbReference>
<reference evidence="2" key="2">
    <citation type="submission" date="2020-09" db="EMBL/GenBank/DDBJ databases">
        <authorList>
            <person name="Sun Q."/>
            <person name="Zhou Y."/>
        </authorList>
    </citation>
    <scope>NUCLEOTIDE SEQUENCE</scope>
    <source>
        <strain evidence="2">CGMCC 1.16012</strain>
    </source>
</reference>
<organism evidence="2 3">
    <name type="scientific">Actibacterium pelagium</name>
    <dbReference type="NCBI Taxonomy" id="2029103"/>
    <lineage>
        <taxon>Bacteria</taxon>
        <taxon>Pseudomonadati</taxon>
        <taxon>Pseudomonadota</taxon>
        <taxon>Alphaproteobacteria</taxon>
        <taxon>Rhodobacterales</taxon>
        <taxon>Roseobacteraceae</taxon>
        <taxon>Actibacterium</taxon>
    </lineage>
</organism>
<keyword evidence="1" id="KW-0812">Transmembrane</keyword>
<dbReference type="RefSeq" id="WP_158221839.1">
    <property type="nucleotide sequence ID" value="NZ_BMKN01000002.1"/>
</dbReference>
<accession>A0A917AIY8</accession>
<dbReference type="Pfam" id="PF06835">
    <property type="entry name" value="LptC"/>
    <property type="match status" value="1"/>
</dbReference>
<sequence>MRSYDNTYSRFIALAKVLLPIAALAILSTIFLISRNVDPTASIPFAQVDVEQLLRDQGVSSPVYASLSGAGTAINFQATRVLPSTDETEETRAEDVRLLLSYPDGVVVNAKADQALFTDESQIARLSGAVEITTSEGWTMTTRELLSDLESAWLRSADTVNVTGPFGELVAGKMDIHETNSDPVAHVVDFIDGVKLIYTPQPDGDPK</sequence>
<keyword evidence="1" id="KW-1133">Transmembrane helix</keyword>
<keyword evidence="3" id="KW-1185">Reference proteome</keyword>
<dbReference type="EMBL" id="BMKN01000002">
    <property type="protein sequence ID" value="GGE56449.1"/>
    <property type="molecule type" value="Genomic_DNA"/>
</dbReference>
<dbReference type="OrthoDB" id="7871110at2"/>